<accession>A0A371ICZ8</accession>
<dbReference type="Proteomes" id="UP000257109">
    <property type="component" value="Unassembled WGS sequence"/>
</dbReference>
<organism evidence="1 2">
    <name type="scientific">Mucuna pruriens</name>
    <name type="common">Velvet bean</name>
    <name type="synonym">Dolichos pruriens</name>
    <dbReference type="NCBI Taxonomy" id="157652"/>
    <lineage>
        <taxon>Eukaryota</taxon>
        <taxon>Viridiplantae</taxon>
        <taxon>Streptophyta</taxon>
        <taxon>Embryophyta</taxon>
        <taxon>Tracheophyta</taxon>
        <taxon>Spermatophyta</taxon>
        <taxon>Magnoliopsida</taxon>
        <taxon>eudicotyledons</taxon>
        <taxon>Gunneridae</taxon>
        <taxon>Pentapetalae</taxon>
        <taxon>rosids</taxon>
        <taxon>fabids</taxon>
        <taxon>Fabales</taxon>
        <taxon>Fabaceae</taxon>
        <taxon>Papilionoideae</taxon>
        <taxon>50 kb inversion clade</taxon>
        <taxon>NPAAA clade</taxon>
        <taxon>indigoferoid/millettioid clade</taxon>
        <taxon>Phaseoleae</taxon>
        <taxon>Mucuna</taxon>
    </lineage>
</organism>
<evidence type="ECO:0000313" key="1">
    <source>
        <dbReference type="EMBL" id="RDY12880.1"/>
    </source>
</evidence>
<evidence type="ECO:0000313" key="2">
    <source>
        <dbReference type="Proteomes" id="UP000257109"/>
    </source>
</evidence>
<sequence length="76" mass="8701">MFNNKNYVIFLQTKIISCDLRSIRFENVSIPFISKASVRSSFSNGNMNEAFKICSIQDSDMMRNSVEMSIDYCNVG</sequence>
<gene>
    <name evidence="1" type="ORF">CR513_02267</name>
</gene>
<comment type="caution">
    <text evidence="1">The sequence shown here is derived from an EMBL/GenBank/DDBJ whole genome shotgun (WGS) entry which is preliminary data.</text>
</comment>
<keyword evidence="2" id="KW-1185">Reference proteome</keyword>
<protein>
    <submittedName>
        <fullName evidence="1">Uncharacterized protein</fullName>
    </submittedName>
</protein>
<feature type="non-terminal residue" evidence="1">
    <location>
        <position position="1"/>
    </location>
</feature>
<name>A0A371ICZ8_MUCPR</name>
<dbReference type="AlphaFoldDB" id="A0A371ICZ8"/>
<dbReference type="EMBL" id="QJKJ01000390">
    <property type="protein sequence ID" value="RDY12880.1"/>
    <property type="molecule type" value="Genomic_DNA"/>
</dbReference>
<reference evidence="1" key="1">
    <citation type="submission" date="2018-05" db="EMBL/GenBank/DDBJ databases">
        <title>Draft genome of Mucuna pruriens seed.</title>
        <authorList>
            <person name="Nnadi N.E."/>
            <person name="Vos R."/>
            <person name="Hasami M.H."/>
            <person name="Devisetty U.K."/>
            <person name="Aguiy J.C."/>
        </authorList>
    </citation>
    <scope>NUCLEOTIDE SEQUENCE [LARGE SCALE GENOMIC DNA]</scope>
    <source>
        <strain evidence="1">JCA_2017</strain>
    </source>
</reference>
<proteinExistence type="predicted"/>